<dbReference type="InterPro" id="IPR036291">
    <property type="entry name" value="NAD(P)-bd_dom_sf"/>
</dbReference>
<dbReference type="PANTHER" id="PTHR43237:SF4">
    <property type="entry name" value="NADP-DEPENDENT MALIC ENZYME"/>
    <property type="match status" value="1"/>
</dbReference>
<organism evidence="4 5">
    <name type="scientific">Dethiosulfovibrio marinus</name>
    <dbReference type="NCBI Taxonomy" id="133532"/>
    <lineage>
        <taxon>Bacteria</taxon>
        <taxon>Thermotogati</taxon>
        <taxon>Synergistota</taxon>
        <taxon>Synergistia</taxon>
        <taxon>Synergistales</taxon>
        <taxon>Dethiosulfovibrionaceae</taxon>
        <taxon>Dethiosulfovibrio</taxon>
    </lineage>
</organism>
<accession>A0ABS9EPT5</accession>
<dbReference type="SUPFAM" id="SSF53223">
    <property type="entry name" value="Aminoacid dehydrogenase-like, N-terminal domain"/>
    <property type="match status" value="1"/>
</dbReference>
<evidence type="ECO:0000259" key="3">
    <source>
        <dbReference type="SMART" id="SM01274"/>
    </source>
</evidence>
<dbReference type="RefSeq" id="WP_236098585.1">
    <property type="nucleotide sequence ID" value="NZ_JAKGUD010000002.1"/>
</dbReference>
<feature type="domain" description="Malic enzyme NAD-binding" evidence="2">
    <location>
        <begin position="161"/>
        <end position="385"/>
    </location>
</feature>
<name>A0ABS9EPT5_9BACT</name>
<evidence type="ECO:0000313" key="4">
    <source>
        <dbReference type="EMBL" id="MCF4141828.1"/>
    </source>
</evidence>
<dbReference type="InterPro" id="IPR037062">
    <property type="entry name" value="Malic_N_dom_sf"/>
</dbReference>
<feature type="domain" description="Malic enzyme N-terminal" evidence="3">
    <location>
        <begin position="16"/>
        <end position="149"/>
    </location>
</feature>
<dbReference type="Pfam" id="PF00390">
    <property type="entry name" value="malic"/>
    <property type="match status" value="1"/>
</dbReference>
<comment type="caution">
    <text evidence="4">The sequence shown here is derived from an EMBL/GenBank/DDBJ whole genome shotgun (WGS) entry which is preliminary data.</text>
</comment>
<dbReference type="InterPro" id="IPR012301">
    <property type="entry name" value="Malic_N_dom"/>
</dbReference>
<protein>
    <submittedName>
        <fullName evidence="4">NAD-dependent malic enzyme</fullName>
    </submittedName>
</protein>
<dbReference type="Proteomes" id="UP001200430">
    <property type="component" value="Unassembled WGS sequence"/>
</dbReference>
<dbReference type="InterPro" id="IPR046346">
    <property type="entry name" value="Aminoacid_DH-like_N_sf"/>
</dbReference>
<dbReference type="Pfam" id="PF03949">
    <property type="entry name" value="Malic_M"/>
    <property type="match status" value="1"/>
</dbReference>
<dbReference type="PANTHER" id="PTHR43237">
    <property type="entry name" value="NADP-DEPENDENT MALIC ENZYME"/>
    <property type="match status" value="1"/>
</dbReference>
<evidence type="ECO:0000313" key="5">
    <source>
        <dbReference type="Proteomes" id="UP001200430"/>
    </source>
</evidence>
<dbReference type="SUPFAM" id="SSF51735">
    <property type="entry name" value="NAD(P)-binding Rossmann-fold domains"/>
    <property type="match status" value="1"/>
</dbReference>
<dbReference type="EMBL" id="JAKGUD010000002">
    <property type="protein sequence ID" value="MCF4141828.1"/>
    <property type="molecule type" value="Genomic_DNA"/>
</dbReference>
<sequence>MTVDRNEALELHRKAKGKIKLSPNVSVRNKRDISLAYIQGGAVASAEILREKELVYDYTGKSNRLAIVSNGTSVLGLGDYGPEAALPMIEGKSLLYKHFGDVDAIPLCIKSNDMDEIMSFCRLLEPSFGAINIEDVKSPIDFDLVKRLRKELEIPIFGDDMHCSSVVILGSLINALKVVDKEISSVKIVIVGAGTSAVATAELMLYAGATNVVMLNRRGIIHEDMDDLNGVQRFILDRLNPEGIRGGIKEAAKDADILIGLTGKVGAFGIDDVASMAPRSIVFPLSRPEPEMDPEEAKAAGAEVVGCGLIEGPNTMPNLKVFPGITRGLLDVRATGLNFNVQMEAAKEYAANVDPRRIRADHITPFIFSDELTPRIAEAVAQSCIREGLARISPAPQEVFENTWKRLYGGYIARF</sequence>
<proteinExistence type="predicted"/>
<dbReference type="InterPro" id="IPR012302">
    <property type="entry name" value="Malic_NAD-bd"/>
</dbReference>
<dbReference type="InterPro" id="IPR051674">
    <property type="entry name" value="Malate_Decarboxylase"/>
</dbReference>
<keyword evidence="5" id="KW-1185">Reference proteome</keyword>
<evidence type="ECO:0000259" key="2">
    <source>
        <dbReference type="SMART" id="SM00919"/>
    </source>
</evidence>
<evidence type="ECO:0000256" key="1">
    <source>
        <dbReference type="ARBA" id="ARBA00023002"/>
    </source>
</evidence>
<dbReference type="Gene3D" id="3.40.50.720">
    <property type="entry name" value="NAD(P)-binding Rossmann-like Domain"/>
    <property type="match status" value="1"/>
</dbReference>
<reference evidence="4 5" key="1">
    <citation type="submission" date="2022-01" db="EMBL/GenBank/DDBJ databases">
        <title>Dethiosulfovibrio faecalis sp. nov., a novel proteolytic, non-sulfur-reducing bacterium isolated from a marine aquaculture solid waste bioreactor.</title>
        <authorList>
            <person name="Grabowski S."/>
            <person name="Apolinario E."/>
            <person name="Schneider N."/>
            <person name="Marshall C.W."/>
            <person name="Sowers K.R."/>
        </authorList>
    </citation>
    <scope>NUCLEOTIDE SEQUENCE [LARGE SCALE GENOMIC DNA]</scope>
    <source>
        <strain evidence="4 5">DSM 12537</strain>
    </source>
</reference>
<keyword evidence="1" id="KW-0560">Oxidoreductase</keyword>
<dbReference type="SMART" id="SM01274">
    <property type="entry name" value="malic"/>
    <property type="match status" value="1"/>
</dbReference>
<dbReference type="SMART" id="SM00919">
    <property type="entry name" value="Malic_M"/>
    <property type="match status" value="1"/>
</dbReference>
<gene>
    <name evidence="4" type="ORF">L2W38_03210</name>
</gene>
<dbReference type="Gene3D" id="3.40.50.10380">
    <property type="entry name" value="Malic enzyme, N-terminal domain"/>
    <property type="match status" value="1"/>
</dbReference>